<gene>
    <name evidence="3" type="ORF">URODEC1_LOCUS42553</name>
</gene>
<dbReference type="InterPro" id="IPR055302">
    <property type="entry name" value="F-box_dom-containing"/>
</dbReference>
<dbReference type="Pfam" id="PF08387">
    <property type="entry name" value="FBD"/>
    <property type="match status" value="1"/>
</dbReference>
<evidence type="ECO:0000259" key="2">
    <source>
        <dbReference type="SMART" id="SM00579"/>
    </source>
</evidence>
<dbReference type="SMART" id="SM00579">
    <property type="entry name" value="FBD"/>
    <property type="match status" value="1"/>
</dbReference>
<dbReference type="SUPFAM" id="SSF81383">
    <property type="entry name" value="F-box domain"/>
    <property type="match status" value="1"/>
</dbReference>
<proteinExistence type="predicted"/>
<feature type="region of interest" description="Disordered" evidence="1">
    <location>
        <begin position="1"/>
        <end position="33"/>
    </location>
</feature>
<keyword evidence="4" id="KW-1185">Reference proteome</keyword>
<dbReference type="AlphaFoldDB" id="A0ABC8ZDE3"/>
<dbReference type="CDD" id="cd22160">
    <property type="entry name" value="F-box_AtFBL13-like"/>
    <property type="match status" value="1"/>
</dbReference>
<dbReference type="InterPro" id="IPR006566">
    <property type="entry name" value="FBD"/>
</dbReference>
<dbReference type="Proteomes" id="UP001497457">
    <property type="component" value="Chromosome 18b"/>
</dbReference>
<organism evidence="3 4">
    <name type="scientific">Urochloa decumbens</name>
    <dbReference type="NCBI Taxonomy" id="240449"/>
    <lineage>
        <taxon>Eukaryota</taxon>
        <taxon>Viridiplantae</taxon>
        <taxon>Streptophyta</taxon>
        <taxon>Embryophyta</taxon>
        <taxon>Tracheophyta</taxon>
        <taxon>Spermatophyta</taxon>
        <taxon>Magnoliopsida</taxon>
        <taxon>Liliopsida</taxon>
        <taxon>Poales</taxon>
        <taxon>Poaceae</taxon>
        <taxon>PACMAD clade</taxon>
        <taxon>Panicoideae</taxon>
        <taxon>Panicodae</taxon>
        <taxon>Paniceae</taxon>
        <taxon>Melinidinae</taxon>
        <taxon>Urochloa</taxon>
    </lineage>
</organism>
<dbReference type="InterPro" id="IPR053781">
    <property type="entry name" value="F-box_AtFBL13-like"/>
</dbReference>
<protein>
    <recommendedName>
        <fullName evidence="2">FBD domain-containing protein</fullName>
    </recommendedName>
</protein>
<dbReference type="InterPro" id="IPR032675">
    <property type="entry name" value="LRR_dom_sf"/>
</dbReference>
<dbReference type="InterPro" id="IPR036047">
    <property type="entry name" value="F-box-like_dom_sf"/>
</dbReference>
<feature type="domain" description="FBD" evidence="2">
    <location>
        <begin position="437"/>
        <end position="511"/>
    </location>
</feature>
<evidence type="ECO:0000313" key="4">
    <source>
        <dbReference type="Proteomes" id="UP001497457"/>
    </source>
</evidence>
<dbReference type="InterPro" id="IPR001810">
    <property type="entry name" value="F-box_dom"/>
</dbReference>
<dbReference type="EMBL" id="OZ075128">
    <property type="protein sequence ID" value="CAL4957431.1"/>
    <property type="molecule type" value="Genomic_DNA"/>
</dbReference>
<name>A0ABC8ZDE3_9POAL</name>
<reference evidence="4" key="1">
    <citation type="submission" date="2024-06" db="EMBL/GenBank/DDBJ databases">
        <authorList>
            <person name="Ryan C."/>
        </authorList>
    </citation>
    <scope>NUCLEOTIDE SEQUENCE [LARGE SCALE GENOMIC DNA]</scope>
</reference>
<dbReference type="Gene3D" id="3.80.10.10">
    <property type="entry name" value="Ribonuclease Inhibitor"/>
    <property type="match status" value="2"/>
</dbReference>
<dbReference type="Pfam" id="PF00646">
    <property type="entry name" value="F-box"/>
    <property type="match status" value="1"/>
</dbReference>
<dbReference type="Pfam" id="PF24758">
    <property type="entry name" value="LRR_At5g56370"/>
    <property type="match status" value="1"/>
</dbReference>
<evidence type="ECO:0000313" key="3">
    <source>
        <dbReference type="EMBL" id="CAL4957431.1"/>
    </source>
</evidence>
<accession>A0ABC8ZDE3</accession>
<evidence type="ECO:0000256" key="1">
    <source>
        <dbReference type="SAM" id="MobiDB-lite"/>
    </source>
</evidence>
<dbReference type="SUPFAM" id="SSF52047">
    <property type="entry name" value="RNI-like"/>
    <property type="match status" value="1"/>
</dbReference>
<dbReference type="PANTHER" id="PTHR32141">
    <property type="match status" value="1"/>
</dbReference>
<dbReference type="PANTHER" id="PTHR32141:SF168">
    <property type="entry name" value="OS12G0595200 PROTEIN"/>
    <property type="match status" value="1"/>
</dbReference>
<sequence>MGVVTRAQAKRMKSRQPDSEKRSPRGGRRQARGPDLISLLPDEILGSIISLLPTKEGPRTQILSSRWRPLWRSAPLNLDVSGIGGMNEAVVSRILAKHQGVARRFKATPCILDDNSATLDGWLRSPSLDNLQELDFAFPPLVSPRPLMPRSALRFSTTLRVAKFGCCQIPGSDVAHQLHFPSLRYLKLGSVTISEDSLHAMLAGCPVLVKFELVYGYEGPPPLMPPSALCFSSTLRVAKFGYCQFPNLVVHTVHFPNLQHLVLEIVTISESSLHAMLSGCPALNSLMLNYSFGFRQFKVNSLKLKRLEMYFSWSDTDRLQELIIENAPCLERLHHRGPYEDKIQISILSAPKLKILGLLNGHIFRLKLGTSIFNGLLDARVETVMRTVKVLAVQLDNHCLDAIINLMKCFPCLEKLYIETYPMDNGNMWLLHSKGLECLDLHLKKLRISYYRGTRSHVEFAKFFLLNARVLDSMVLVVEHGKERGDSWFRNQRRQLKLGKRASIGAQIEFTCDDCFNYLRDIQEFSGTCE</sequence>
<dbReference type="InterPro" id="IPR055411">
    <property type="entry name" value="LRR_FXL15/At3g58940/PEG3-like"/>
</dbReference>
<reference evidence="3 4" key="2">
    <citation type="submission" date="2024-10" db="EMBL/GenBank/DDBJ databases">
        <authorList>
            <person name="Ryan C."/>
        </authorList>
    </citation>
    <scope>NUCLEOTIDE SEQUENCE [LARGE SCALE GENOMIC DNA]</scope>
</reference>